<organism evidence="8 9">
    <name type="scientific">Candidatus Coproplasma avicola</name>
    <dbReference type="NCBI Taxonomy" id="2840744"/>
    <lineage>
        <taxon>Bacteria</taxon>
        <taxon>Bacillati</taxon>
        <taxon>Bacillota</taxon>
        <taxon>Clostridia</taxon>
        <taxon>Eubacteriales</taxon>
        <taxon>Candidatus Coproplasma</taxon>
    </lineage>
</organism>
<dbReference type="PANTHER" id="PTHR12677:SF49">
    <property type="entry name" value="TVP38_TMEM64 FAMILY MEMBRANE PROTEIN"/>
    <property type="match status" value="1"/>
</dbReference>
<comment type="similarity">
    <text evidence="6">Belongs to the TVP38/TMEM64 family.</text>
</comment>
<feature type="transmembrane region" description="Helical" evidence="6">
    <location>
        <begin position="237"/>
        <end position="257"/>
    </location>
</feature>
<gene>
    <name evidence="8" type="ORF">IAB94_03670</name>
</gene>
<keyword evidence="3 6" id="KW-0812">Transmembrane</keyword>
<dbReference type="Pfam" id="PF09335">
    <property type="entry name" value="VTT_dom"/>
    <property type="match status" value="1"/>
</dbReference>
<feature type="transmembrane region" description="Helical" evidence="6">
    <location>
        <begin position="78"/>
        <end position="104"/>
    </location>
</feature>
<dbReference type="Proteomes" id="UP000823913">
    <property type="component" value="Unassembled WGS sequence"/>
</dbReference>
<protein>
    <recommendedName>
        <fullName evidence="6">TVP38/TMEM64 family membrane protein</fullName>
    </recommendedName>
</protein>
<feature type="transmembrane region" description="Helical" evidence="6">
    <location>
        <begin position="15"/>
        <end position="38"/>
    </location>
</feature>
<keyword evidence="4 6" id="KW-1133">Transmembrane helix</keyword>
<sequence>MKKDKKAVFALLKDISNILLTVLLGGVALLFVLLGLEYKSLKFIADYYEALVWSAAALVFVVLVCYVIFFLLKKQSVYRLIFCGIICADIFALIFYGICATGIIQKLNSIDALREYISSFGSVAVIIFIVFSYLQVVILPVPGSVTVAAGVALFGALPCAFYSFIGIVLGSVTAFAIGRLIGYKAVCWIVGKDDLDKWLEKIKGKDYLILSLMFLLPMFPDDVLCFISGLSSMTWPYFLVMIAITRLISCFTVAYSFDLIPFTTWWGILIWVMLAALVVLAFYLVLKYSDKIDAFIKSKFHIRGRKHNGEENEEK</sequence>
<comment type="subcellular location">
    <subcellularLocation>
        <location evidence="1 6">Cell membrane</location>
        <topology evidence="1 6">Multi-pass membrane protein</topology>
    </subcellularLocation>
</comment>
<comment type="caution">
    <text evidence="8">The sequence shown here is derived from an EMBL/GenBank/DDBJ whole genome shotgun (WGS) entry which is preliminary data.</text>
</comment>
<keyword evidence="5 6" id="KW-0472">Membrane</keyword>
<dbReference type="GO" id="GO:0005886">
    <property type="term" value="C:plasma membrane"/>
    <property type="evidence" value="ECO:0007669"/>
    <property type="project" value="UniProtKB-SubCell"/>
</dbReference>
<reference evidence="8" key="2">
    <citation type="journal article" date="2021" name="PeerJ">
        <title>Extensive microbial diversity within the chicken gut microbiome revealed by metagenomics and culture.</title>
        <authorList>
            <person name="Gilroy R."/>
            <person name="Ravi A."/>
            <person name="Getino M."/>
            <person name="Pursley I."/>
            <person name="Horton D.L."/>
            <person name="Alikhan N.F."/>
            <person name="Baker D."/>
            <person name="Gharbi K."/>
            <person name="Hall N."/>
            <person name="Watson M."/>
            <person name="Adriaenssens E.M."/>
            <person name="Foster-Nyarko E."/>
            <person name="Jarju S."/>
            <person name="Secka A."/>
            <person name="Antonio M."/>
            <person name="Oren A."/>
            <person name="Chaudhuri R.R."/>
            <person name="La Ragione R."/>
            <person name="Hildebrand F."/>
            <person name="Pallen M.J."/>
        </authorList>
    </citation>
    <scope>NUCLEOTIDE SEQUENCE</scope>
    <source>
        <strain evidence="8">ChiW16-3235</strain>
    </source>
</reference>
<reference evidence="8" key="1">
    <citation type="submission" date="2020-10" db="EMBL/GenBank/DDBJ databases">
        <authorList>
            <person name="Gilroy R."/>
        </authorList>
    </citation>
    <scope>NUCLEOTIDE SEQUENCE</scope>
    <source>
        <strain evidence="8">ChiW16-3235</strain>
    </source>
</reference>
<evidence type="ECO:0000256" key="5">
    <source>
        <dbReference type="ARBA" id="ARBA00023136"/>
    </source>
</evidence>
<evidence type="ECO:0000256" key="2">
    <source>
        <dbReference type="ARBA" id="ARBA00022475"/>
    </source>
</evidence>
<feature type="transmembrane region" description="Helical" evidence="6">
    <location>
        <begin position="116"/>
        <end position="139"/>
    </location>
</feature>
<dbReference type="AlphaFoldDB" id="A0A9D1J957"/>
<feature type="transmembrane region" description="Helical" evidence="6">
    <location>
        <begin position="50"/>
        <end position="72"/>
    </location>
</feature>
<feature type="transmembrane region" description="Helical" evidence="6">
    <location>
        <begin position="263"/>
        <end position="286"/>
    </location>
</feature>
<evidence type="ECO:0000313" key="8">
    <source>
        <dbReference type="EMBL" id="HIR67133.1"/>
    </source>
</evidence>
<evidence type="ECO:0000259" key="7">
    <source>
        <dbReference type="Pfam" id="PF09335"/>
    </source>
</evidence>
<dbReference type="InterPro" id="IPR015414">
    <property type="entry name" value="TMEM64"/>
</dbReference>
<evidence type="ECO:0000256" key="1">
    <source>
        <dbReference type="ARBA" id="ARBA00004651"/>
    </source>
</evidence>
<evidence type="ECO:0000313" key="9">
    <source>
        <dbReference type="Proteomes" id="UP000823913"/>
    </source>
</evidence>
<dbReference type="PANTHER" id="PTHR12677">
    <property type="entry name" value="GOLGI APPARATUS MEMBRANE PROTEIN TVP38-RELATED"/>
    <property type="match status" value="1"/>
</dbReference>
<proteinExistence type="inferred from homology"/>
<comment type="caution">
    <text evidence="6">Lacks conserved residue(s) required for the propagation of feature annotation.</text>
</comment>
<keyword evidence="2 6" id="KW-1003">Cell membrane</keyword>
<accession>A0A9D1J957</accession>
<feature type="transmembrane region" description="Helical" evidence="6">
    <location>
        <begin position="207"/>
        <end position="230"/>
    </location>
</feature>
<evidence type="ECO:0000256" key="3">
    <source>
        <dbReference type="ARBA" id="ARBA00022692"/>
    </source>
</evidence>
<feature type="transmembrane region" description="Helical" evidence="6">
    <location>
        <begin position="145"/>
        <end position="165"/>
    </location>
</feature>
<dbReference type="EMBL" id="DVHK01000079">
    <property type="protein sequence ID" value="HIR67133.1"/>
    <property type="molecule type" value="Genomic_DNA"/>
</dbReference>
<dbReference type="InterPro" id="IPR032816">
    <property type="entry name" value="VTT_dom"/>
</dbReference>
<evidence type="ECO:0000256" key="4">
    <source>
        <dbReference type="ARBA" id="ARBA00022989"/>
    </source>
</evidence>
<evidence type="ECO:0000256" key="6">
    <source>
        <dbReference type="RuleBase" id="RU366058"/>
    </source>
</evidence>
<name>A0A9D1J957_9FIRM</name>
<feature type="domain" description="VTT" evidence="7">
    <location>
        <begin position="141"/>
        <end position="258"/>
    </location>
</feature>